<gene>
    <name evidence="1" type="ORF">C5615_19830</name>
</gene>
<accession>A0A2S8IP12</accession>
<organism evidence="1 2">
    <name type="scientific">Burkholderia cepacia</name>
    <name type="common">Pseudomonas cepacia</name>
    <dbReference type="NCBI Taxonomy" id="292"/>
    <lineage>
        <taxon>Bacteria</taxon>
        <taxon>Pseudomonadati</taxon>
        <taxon>Pseudomonadota</taxon>
        <taxon>Betaproteobacteria</taxon>
        <taxon>Burkholderiales</taxon>
        <taxon>Burkholderiaceae</taxon>
        <taxon>Burkholderia</taxon>
        <taxon>Burkholderia cepacia complex</taxon>
    </lineage>
</organism>
<dbReference type="AlphaFoldDB" id="A0A2S8IP12"/>
<name>A0A2S8IP12_BURCE</name>
<protein>
    <submittedName>
        <fullName evidence="1">Uncharacterized protein</fullName>
    </submittedName>
</protein>
<evidence type="ECO:0000313" key="2">
    <source>
        <dbReference type="Proteomes" id="UP000238206"/>
    </source>
</evidence>
<proteinExistence type="predicted"/>
<comment type="caution">
    <text evidence="1">The sequence shown here is derived from an EMBL/GenBank/DDBJ whole genome shotgun (WGS) entry which is preliminary data.</text>
</comment>
<dbReference type="Proteomes" id="UP000238206">
    <property type="component" value="Unassembled WGS sequence"/>
</dbReference>
<reference evidence="1 2" key="1">
    <citation type="submission" date="2018-02" db="EMBL/GenBank/DDBJ databases">
        <title>Draft genome sequencing of Burkholderia cepacia Y14-15.</title>
        <authorList>
            <person name="Zheng B.-X."/>
        </authorList>
    </citation>
    <scope>NUCLEOTIDE SEQUENCE [LARGE SCALE GENOMIC DNA]</scope>
    <source>
        <strain evidence="1 2">Y14-15</strain>
    </source>
</reference>
<sequence length="88" mass="9952">MSRWMARRHAGECGAHATCCSRVVREAGAPMSQTRHAFERRRHRWRKYESRAGNDGKAVCSGIYRGSDRPWRPALHFSAGVTRPDSPG</sequence>
<dbReference type="EMBL" id="PUIQ01000024">
    <property type="protein sequence ID" value="PQP16483.1"/>
    <property type="molecule type" value="Genomic_DNA"/>
</dbReference>
<evidence type="ECO:0000313" key="1">
    <source>
        <dbReference type="EMBL" id="PQP16483.1"/>
    </source>
</evidence>